<dbReference type="EMBL" id="HACG01013751">
    <property type="protein sequence ID" value="CEK60616.1"/>
    <property type="molecule type" value="Transcribed_RNA"/>
</dbReference>
<sequence length="57" mass="6787">MTPNKVMVYLTMSRNETRICEKEHILNAHKHTHKYSKIKIVNFTEDKIKIVNSTEDK</sequence>
<gene>
    <name evidence="1" type="primary">ORF39910</name>
</gene>
<reference evidence="1" key="1">
    <citation type="submission" date="2014-12" db="EMBL/GenBank/DDBJ databases">
        <title>Insight into the proteome of Arion vulgaris.</title>
        <authorList>
            <person name="Aradska J."/>
            <person name="Bulat T."/>
            <person name="Smidak R."/>
            <person name="Sarate P."/>
            <person name="Gangsoo J."/>
            <person name="Sialana F."/>
            <person name="Bilban M."/>
            <person name="Lubec G."/>
        </authorList>
    </citation>
    <scope>NUCLEOTIDE SEQUENCE</scope>
    <source>
        <tissue evidence="1">Skin</tissue>
    </source>
</reference>
<protein>
    <submittedName>
        <fullName evidence="1">Uncharacterized protein</fullName>
    </submittedName>
</protein>
<dbReference type="AlphaFoldDB" id="A0A0B6YY30"/>
<name>A0A0B6YY30_9EUPU</name>
<organism evidence="1">
    <name type="scientific">Arion vulgaris</name>
    <dbReference type="NCBI Taxonomy" id="1028688"/>
    <lineage>
        <taxon>Eukaryota</taxon>
        <taxon>Metazoa</taxon>
        <taxon>Spiralia</taxon>
        <taxon>Lophotrochozoa</taxon>
        <taxon>Mollusca</taxon>
        <taxon>Gastropoda</taxon>
        <taxon>Heterobranchia</taxon>
        <taxon>Euthyneura</taxon>
        <taxon>Panpulmonata</taxon>
        <taxon>Eupulmonata</taxon>
        <taxon>Stylommatophora</taxon>
        <taxon>Helicina</taxon>
        <taxon>Arionoidea</taxon>
        <taxon>Arionidae</taxon>
        <taxon>Arion</taxon>
    </lineage>
</organism>
<proteinExistence type="predicted"/>
<accession>A0A0B6YY30</accession>
<evidence type="ECO:0000313" key="1">
    <source>
        <dbReference type="EMBL" id="CEK60616.1"/>
    </source>
</evidence>